<dbReference type="FunFam" id="1.10.8.140:FF:000006">
    <property type="entry name" value="programmed cell death protein 5-like"/>
    <property type="match status" value="1"/>
</dbReference>
<feature type="compositionally biased region" description="Basic and acidic residues" evidence="2">
    <location>
        <begin position="30"/>
        <end position="42"/>
    </location>
</feature>
<dbReference type="OrthoDB" id="10252486at2759"/>
<proteinExistence type="inferred from homology"/>
<dbReference type="Gene3D" id="1.10.8.140">
    <property type="entry name" value="PDCD5-like"/>
    <property type="match status" value="1"/>
</dbReference>
<keyword evidence="4" id="KW-1185">Reference proteome</keyword>
<sequence length="130" mass="14917">MDDDLNALRQKRLAEMEANQRGFGGEGSEDAQRKMEMQKKQEDMKNSILNQVLDQNARARLNCIALTKPEKAKMVESMLCQMAQTGQIMGKLGEDQLKSLLEQVNQKTQKQTTVKFDRRRAAFDSDDEDY</sequence>
<evidence type="ECO:0000256" key="1">
    <source>
        <dbReference type="ARBA" id="ARBA00010490"/>
    </source>
</evidence>
<feature type="region of interest" description="Disordered" evidence="2">
    <location>
        <begin position="1"/>
        <end position="42"/>
    </location>
</feature>
<dbReference type="Proteomes" id="UP000549394">
    <property type="component" value="Unassembled WGS sequence"/>
</dbReference>
<dbReference type="PIRSF" id="PIRSF015730">
    <property type="entry name" value="TFAR19"/>
    <property type="match status" value="1"/>
</dbReference>
<evidence type="ECO:0000313" key="4">
    <source>
        <dbReference type="Proteomes" id="UP000549394"/>
    </source>
</evidence>
<accession>A0A7I8VA59</accession>
<evidence type="ECO:0000256" key="2">
    <source>
        <dbReference type="SAM" id="MobiDB-lite"/>
    </source>
</evidence>
<name>A0A7I8VA59_9ANNE</name>
<organism evidence="3 4">
    <name type="scientific">Dimorphilus gyrociliatus</name>
    <dbReference type="NCBI Taxonomy" id="2664684"/>
    <lineage>
        <taxon>Eukaryota</taxon>
        <taxon>Metazoa</taxon>
        <taxon>Spiralia</taxon>
        <taxon>Lophotrochozoa</taxon>
        <taxon>Annelida</taxon>
        <taxon>Polychaeta</taxon>
        <taxon>Polychaeta incertae sedis</taxon>
        <taxon>Dinophilidae</taxon>
        <taxon>Dimorphilus</taxon>
    </lineage>
</organism>
<evidence type="ECO:0000313" key="3">
    <source>
        <dbReference type="EMBL" id="CAD5113208.1"/>
    </source>
</evidence>
<dbReference type="GO" id="GO:0003677">
    <property type="term" value="F:DNA binding"/>
    <property type="evidence" value="ECO:0007669"/>
    <property type="project" value="InterPro"/>
</dbReference>
<dbReference type="PANTHER" id="PTHR10840:SF0">
    <property type="entry name" value="PROGRAMMED CELL DEATH PROTEIN 5"/>
    <property type="match status" value="1"/>
</dbReference>
<protein>
    <submittedName>
        <fullName evidence="3">DgyrCDS2395</fullName>
    </submittedName>
</protein>
<dbReference type="EMBL" id="CAJFCJ010000003">
    <property type="protein sequence ID" value="CAD5113208.1"/>
    <property type="molecule type" value="Genomic_DNA"/>
</dbReference>
<comment type="caution">
    <text evidence="3">The sequence shown here is derived from an EMBL/GenBank/DDBJ whole genome shotgun (WGS) entry which is preliminary data.</text>
</comment>
<dbReference type="InterPro" id="IPR002836">
    <property type="entry name" value="PDCD5-like"/>
</dbReference>
<dbReference type="InterPro" id="IPR036883">
    <property type="entry name" value="PDCD5-like_sf"/>
</dbReference>
<dbReference type="SUPFAM" id="SSF46950">
    <property type="entry name" value="Double-stranded DNA-binding domain"/>
    <property type="match status" value="1"/>
</dbReference>
<dbReference type="GO" id="GO:0005634">
    <property type="term" value="C:nucleus"/>
    <property type="evidence" value="ECO:0007669"/>
    <property type="project" value="TreeGrafter"/>
</dbReference>
<dbReference type="GO" id="GO:0005829">
    <property type="term" value="C:cytosol"/>
    <property type="evidence" value="ECO:0007669"/>
    <property type="project" value="TreeGrafter"/>
</dbReference>
<comment type="similarity">
    <text evidence="1">Belongs to the PDCD5 family.</text>
</comment>
<reference evidence="3 4" key="1">
    <citation type="submission" date="2020-08" db="EMBL/GenBank/DDBJ databases">
        <authorList>
            <person name="Hejnol A."/>
        </authorList>
    </citation>
    <scope>NUCLEOTIDE SEQUENCE [LARGE SCALE GENOMIC DNA]</scope>
</reference>
<dbReference type="PANTHER" id="PTHR10840">
    <property type="entry name" value="PROGRAMMED CELL DEATH PROTEIN 5"/>
    <property type="match status" value="1"/>
</dbReference>
<dbReference type="AlphaFoldDB" id="A0A7I8VA59"/>
<dbReference type="Pfam" id="PF01984">
    <property type="entry name" value="dsDNA_bind"/>
    <property type="match status" value="1"/>
</dbReference>
<gene>
    <name evidence="3" type="ORF">DGYR_LOCUS2239</name>
</gene>